<dbReference type="Pfam" id="PF00069">
    <property type="entry name" value="Pkinase"/>
    <property type="match status" value="1"/>
</dbReference>
<dbReference type="PANTHER" id="PTHR45832">
    <property type="entry name" value="SERINE/THREONINE-PROTEIN KINASE SAMKA-RELATED-RELATED"/>
    <property type="match status" value="1"/>
</dbReference>
<dbReference type="Proteomes" id="UP000529728">
    <property type="component" value="Unassembled WGS sequence"/>
</dbReference>
<dbReference type="GO" id="GO:0005524">
    <property type="term" value="F:ATP binding"/>
    <property type="evidence" value="ECO:0007669"/>
    <property type="project" value="UniProtKB-KW"/>
</dbReference>
<evidence type="ECO:0000256" key="3">
    <source>
        <dbReference type="ARBA" id="ARBA00022741"/>
    </source>
</evidence>
<comment type="caution">
    <text evidence="6">The sequence shown here is derived from an EMBL/GenBank/DDBJ whole genome shotgun (WGS) entry which is preliminary data.</text>
</comment>
<dbReference type="AlphaFoldDB" id="A0A7K4X428"/>
<evidence type="ECO:0000256" key="1">
    <source>
        <dbReference type="ARBA" id="ARBA00008874"/>
    </source>
</evidence>
<evidence type="ECO:0000313" key="6">
    <source>
        <dbReference type="EMBL" id="NWR41727.1"/>
    </source>
</evidence>
<keyword evidence="3" id="KW-0547">Nucleotide-binding</keyword>
<organism evidence="6 7">
    <name type="scientific">Regulus satrapa</name>
    <name type="common">Golden-crowned kinglet</name>
    <dbReference type="NCBI Taxonomy" id="13245"/>
    <lineage>
        <taxon>Eukaryota</taxon>
        <taxon>Metazoa</taxon>
        <taxon>Chordata</taxon>
        <taxon>Craniata</taxon>
        <taxon>Vertebrata</taxon>
        <taxon>Euteleostomi</taxon>
        <taxon>Archelosauria</taxon>
        <taxon>Archosauria</taxon>
        <taxon>Dinosauria</taxon>
        <taxon>Saurischia</taxon>
        <taxon>Theropoda</taxon>
        <taxon>Coelurosauria</taxon>
        <taxon>Aves</taxon>
        <taxon>Neognathae</taxon>
        <taxon>Neoaves</taxon>
        <taxon>Telluraves</taxon>
        <taxon>Australaves</taxon>
        <taxon>Passeriformes</taxon>
        <taxon>Regulidae</taxon>
        <taxon>Regulus</taxon>
    </lineage>
</organism>
<feature type="non-terminal residue" evidence="6">
    <location>
        <position position="1"/>
    </location>
</feature>
<keyword evidence="6" id="KW-0418">Kinase</keyword>
<dbReference type="Gene3D" id="3.30.200.20">
    <property type="entry name" value="Phosphorylase Kinase, domain 1"/>
    <property type="match status" value="1"/>
</dbReference>
<evidence type="ECO:0000259" key="5">
    <source>
        <dbReference type="PROSITE" id="PS50011"/>
    </source>
</evidence>
<reference evidence="6 7" key="1">
    <citation type="submission" date="2019-09" db="EMBL/GenBank/DDBJ databases">
        <title>Bird 10,000 Genomes (B10K) Project - Family phase.</title>
        <authorList>
            <person name="Zhang G."/>
        </authorList>
    </citation>
    <scope>NUCLEOTIDE SEQUENCE [LARGE SCALE GENOMIC DNA]</scope>
    <source>
        <strain evidence="6">B10K-DU-001-18</strain>
        <tissue evidence="6">Muscle</tissue>
    </source>
</reference>
<dbReference type="EC" id="2.7.11.1" evidence="2"/>
<accession>A0A7K4X428</accession>
<comment type="similarity">
    <text evidence="1">Belongs to the protein kinase superfamily. STE Ser/Thr protein kinase family. STE20 subfamily.</text>
</comment>
<evidence type="ECO:0000256" key="4">
    <source>
        <dbReference type="ARBA" id="ARBA00022840"/>
    </source>
</evidence>
<sequence length="78" mass="9240">QVALKRMPLRQRSRKELIVNEIQVMKENRHPNIVNYIDSYLLHEDLWLVMEYVDGGTLTSVLVQVFIEERMIAAISRE</sequence>
<keyword evidence="6" id="KW-0808">Transferase</keyword>
<name>A0A7K4X428_REGSA</name>
<gene>
    <name evidence="6" type="primary">Pak1_0</name>
    <name evidence="6" type="ORF">REGSAT_R04466</name>
</gene>
<evidence type="ECO:0000313" key="7">
    <source>
        <dbReference type="Proteomes" id="UP000529728"/>
    </source>
</evidence>
<keyword evidence="4" id="KW-0067">ATP-binding</keyword>
<dbReference type="SUPFAM" id="SSF56112">
    <property type="entry name" value="Protein kinase-like (PK-like)"/>
    <property type="match status" value="1"/>
</dbReference>
<dbReference type="InterPro" id="IPR051931">
    <property type="entry name" value="PAK3-like"/>
</dbReference>
<dbReference type="GO" id="GO:0004674">
    <property type="term" value="F:protein serine/threonine kinase activity"/>
    <property type="evidence" value="ECO:0007669"/>
    <property type="project" value="UniProtKB-EC"/>
</dbReference>
<dbReference type="OrthoDB" id="8693905at2759"/>
<dbReference type="EMBL" id="VWZN01001603">
    <property type="protein sequence ID" value="NWR41727.1"/>
    <property type="molecule type" value="Genomic_DNA"/>
</dbReference>
<dbReference type="PROSITE" id="PS50011">
    <property type="entry name" value="PROTEIN_KINASE_DOM"/>
    <property type="match status" value="1"/>
</dbReference>
<keyword evidence="7" id="KW-1185">Reference proteome</keyword>
<evidence type="ECO:0000256" key="2">
    <source>
        <dbReference type="ARBA" id="ARBA00012513"/>
    </source>
</evidence>
<dbReference type="InterPro" id="IPR011009">
    <property type="entry name" value="Kinase-like_dom_sf"/>
</dbReference>
<feature type="non-terminal residue" evidence="6">
    <location>
        <position position="78"/>
    </location>
</feature>
<dbReference type="PANTHER" id="PTHR45832:SF22">
    <property type="entry name" value="SERINE_THREONINE-PROTEIN KINASE SAMKA-RELATED"/>
    <property type="match status" value="1"/>
</dbReference>
<protein>
    <recommendedName>
        <fullName evidence="2">non-specific serine/threonine protein kinase</fullName>
        <ecNumber evidence="2">2.7.11.1</ecNumber>
    </recommendedName>
</protein>
<feature type="domain" description="Protein kinase" evidence="5">
    <location>
        <begin position="1"/>
        <end position="78"/>
    </location>
</feature>
<proteinExistence type="inferred from homology"/>
<dbReference type="InterPro" id="IPR000719">
    <property type="entry name" value="Prot_kinase_dom"/>
</dbReference>